<dbReference type="Proteomes" id="UP000568109">
    <property type="component" value="Unassembled WGS sequence"/>
</dbReference>
<comment type="caution">
    <text evidence="2">The sequence shown here is derived from an EMBL/GenBank/DDBJ whole genome shotgun (WGS) entry which is preliminary data.</text>
</comment>
<protein>
    <recommendedName>
        <fullName evidence="1">DUF2963 domain-containing protein</fullName>
    </recommendedName>
</protein>
<dbReference type="EMBL" id="JABUOH010000009">
    <property type="protein sequence ID" value="NWN45531.1"/>
    <property type="molecule type" value="Genomic_DNA"/>
</dbReference>
<feature type="non-terminal residue" evidence="2">
    <location>
        <position position="64"/>
    </location>
</feature>
<keyword evidence="3" id="KW-1185">Reference proteome</keyword>
<gene>
    <name evidence="2" type="ORF">HR065_00330</name>
</gene>
<dbReference type="Pfam" id="PF11178">
    <property type="entry name" value="DUF2963"/>
    <property type="match status" value="1"/>
</dbReference>
<evidence type="ECO:0000259" key="1">
    <source>
        <dbReference type="Pfam" id="PF11178"/>
    </source>
</evidence>
<reference evidence="2 3" key="1">
    <citation type="submission" date="2020-06" db="EMBL/GenBank/DDBJ databases">
        <title>Draft genome sequence of Candidatus Phytoplasma pruni (X-disease group, subgroup 16SrIII-B) strain ChTDIII from Argentina.</title>
        <authorList>
            <person name="Fernandez F.D."/>
            <person name="Zuebert C."/>
            <person name="Huettel B."/>
            <person name="Kube M."/>
            <person name="Conci L.R."/>
        </authorList>
    </citation>
    <scope>NUCLEOTIDE SEQUENCE [LARGE SCALE GENOMIC DNA]</scope>
    <source>
        <strain evidence="2 3">ChTDIII</strain>
    </source>
</reference>
<sequence>MKETYYSPNGDPAHINDYDPQTNKITQITRSHSDGTKSVASYSLNGTISSITIFNPNGSIKEIK</sequence>
<accession>A0A851HBY0</accession>
<dbReference type="AlphaFoldDB" id="A0A851HBY0"/>
<evidence type="ECO:0000313" key="2">
    <source>
        <dbReference type="EMBL" id="NWN45531.1"/>
    </source>
</evidence>
<feature type="domain" description="DUF2963" evidence="1">
    <location>
        <begin position="2"/>
        <end position="29"/>
    </location>
</feature>
<name>A0A851HBY0_9MOLU</name>
<dbReference type="InterPro" id="IPR021348">
    <property type="entry name" value="DUF2963"/>
</dbReference>
<proteinExistence type="predicted"/>
<evidence type="ECO:0000313" key="3">
    <source>
        <dbReference type="Proteomes" id="UP000568109"/>
    </source>
</evidence>
<organism evidence="2 3">
    <name type="scientific">Candidatus Phytoplasma pruni</name>
    <dbReference type="NCBI Taxonomy" id="479893"/>
    <lineage>
        <taxon>Bacteria</taxon>
        <taxon>Bacillati</taxon>
        <taxon>Mycoplasmatota</taxon>
        <taxon>Mollicutes</taxon>
        <taxon>Acholeplasmatales</taxon>
        <taxon>Acholeplasmataceae</taxon>
        <taxon>Candidatus Phytoplasma</taxon>
        <taxon>16SrIII (X-disease group)</taxon>
    </lineage>
</organism>